<keyword evidence="4" id="KW-1185">Reference proteome</keyword>
<evidence type="ECO:0000313" key="3">
    <source>
        <dbReference type="EMBL" id="NOJ48712.1"/>
    </source>
</evidence>
<dbReference type="Gene3D" id="3.20.20.80">
    <property type="entry name" value="Glycosidases"/>
    <property type="match status" value="1"/>
</dbReference>
<dbReference type="InterPro" id="IPR017853">
    <property type="entry name" value="GH"/>
</dbReference>
<dbReference type="PRINTS" id="PR00313">
    <property type="entry name" value="CABNDNGRPT"/>
</dbReference>
<dbReference type="PANTHER" id="PTHR38340">
    <property type="entry name" value="S-LAYER PROTEIN"/>
    <property type="match status" value="1"/>
</dbReference>
<keyword evidence="2" id="KW-0964">Secreted</keyword>
<dbReference type="RefSeq" id="WP_171711582.1">
    <property type="nucleotide sequence ID" value="NZ_JAAVLW010000006.1"/>
</dbReference>
<name>A0A7Y4H7J9_9BRAD</name>
<dbReference type="AlphaFoldDB" id="A0A7Y4H7J9"/>
<accession>A0A7Y4H7J9</accession>
<dbReference type="SUPFAM" id="SSF51120">
    <property type="entry name" value="beta-Roll"/>
    <property type="match status" value="1"/>
</dbReference>
<dbReference type="Gene3D" id="2.150.10.10">
    <property type="entry name" value="Serralysin-like metalloprotease, C-terminal"/>
    <property type="match status" value="1"/>
</dbReference>
<organism evidence="3 4">
    <name type="scientific">Bradyrhizobium archetypum</name>
    <dbReference type="NCBI Taxonomy" id="2721160"/>
    <lineage>
        <taxon>Bacteria</taxon>
        <taxon>Pseudomonadati</taxon>
        <taxon>Pseudomonadota</taxon>
        <taxon>Alphaproteobacteria</taxon>
        <taxon>Hyphomicrobiales</taxon>
        <taxon>Nitrobacteraceae</taxon>
        <taxon>Bradyrhizobium</taxon>
    </lineage>
</organism>
<dbReference type="EMBL" id="JAAVLW010000006">
    <property type="protein sequence ID" value="NOJ48712.1"/>
    <property type="molecule type" value="Genomic_DNA"/>
</dbReference>
<dbReference type="InterPro" id="IPR011049">
    <property type="entry name" value="Serralysin-like_metalloprot_C"/>
</dbReference>
<evidence type="ECO:0000256" key="2">
    <source>
        <dbReference type="ARBA" id="ARBA00022525"/>
    </source>
</evidence>
<proteinExistence type="predicted"/>
<dbReference type="InterPro" id="IPR050557">
    <property type="entry name" value="RTX_toxin/Mannuronan_C5-epim"/>
</dbReference>
<evidence type="ECO:0000256" key="1">
    <source>
        <dbReference type="ARBA" id="ARBA00004613"/>
    </source>
</evidence>
<protein>
    <submittedName>
        <fullName evidence="3">Calcium-binding protein</fullName>
    </submittedName>
</protein>
<dbReference type="Pfam" id="PF00353">
    <property type="entry name" value="HemolysinCabind"/>
    <property type="match status" value="2"/>
</dbReference>
<dbReference type="InterPro" id="IPR018511">
    <property type="entry name" value="Hemolysin-typ_Ca-bd_CS"/>
</dbReference>
<dbReference type="PANTHER" id="PTHR38340:SF1">
    <property type="entry name" value="S-LAYER PROTEIN"/>
    <property type="match status" value="1"/>
</dbReference>
<comment type="subcellular location">
    <subcellularLocation>
        <location evidence="1">Secreted</location>
    </subcellularLocation>
</comment>
<dbReference type="PROSITE" id="PS00330">
    <property type="entry name" value="HEMOLYSIN_CALCIUM"/>
    <property type="match status" value="2"/>
</dbReference>
<evidence type="ECO:0000313" key="4">
    <source>
        <dbReference type="Proteomes" id="UP000528734"/>
    </source>
</evidence>
<dbReference type="GO" id="GO:0005509">
    <property type="term" value="F:calcium ion binding"/>
    <property type="evidence" value="ECO:0007669"/>
    <property type="project" value="InterPro"/>
</dbReference>
<dbReference type="InterPro" id="IPR055151">
    <property type="entry name" value="GH113"/>
</dbReference>
<comment type="caution">
    <text evidence="3">The sequence shown here is derived from an EMBL/GenBank/DDBJ whole genome shotgun (WGS) entry which is preliminary data.</text>
</comment>
<dbReference type="InterPro" id="IPR001343">
    <property type="entry name" value="Hemolysn_Ca-bd"/>
</dbReference>
<sequence>MASIFDVQGFGALSEWNGQFSSASAKQALQKIASLGSNSVELTARIWTQTGTSNAVFAEPTKTESDASLLVGFRAAHDAGLSVLFKAALSTLNGTRISNLAPTDVAAFFTSYQVEIVHLATIAQSAGVEMFAIGNEMSSLSGEQYRGYWTDLIAAVRQVYLGELTYAAATDEALHVSFWDQLDTIGVNTYPPLTASNAPTVQDLVNAWTSVPFNPYYAAAFDYKSPVDFLHSLATRYDKPLLMTEVGYRSIDGTAIAPGSWTSSGTVDVMEQADAYNAFFQVWSARGGSWLKGAELWQWDLNNQYSSTGYSVMGKPAEAVVSQYFHGDGAVPNLTASGSAIADIIDLGRGNDDINAGLGDDVICGGAGDDTIVGGPGAGGRLAVKTVTLIGYGSVVGGIGAQVQILVNGKPVSGLLEFKPAVDSSGYQTFTVSFENPDAITSIDISLANATPGRALHIKDFLINGVAVTPADSVNASSPGTFDLYVRNIHVDASNHQDWFLGASTDNDVIDGGAGNDVITGGICDDIVDGGDGIDTATFTGSVRDYDIAIADGQIVVHDRIAGRDGSDHLANLEFLRFADGAIDAGDLFASLAGRSGSTLQVLATDGAGKITGQVIRHADGSADLYTFAVAGGALISSSPVDSAQSSEQPRPDAAHHLPCLLASPSGEAAARFAFHYHGSPVGRVEAAGVTLTPTDASDILSGTGRDTFVFSETVRHGMTDDFKASESIRHGVSQIESSIAADAAHLHSHLAGHDVVISAGHEASAMPAGVAFPTPDHLLFI</sequence>
<dbReference type="Pfam" id="PF22612">
    <property type="entry name" value="GH113"/>
    <property type="match status" value="1"/>
</dbReference>
<dbReference type="SUPFAM" id="SSF51445">
    <property type="entry name" value="(Trans)glycosidases"/>
    <property type="match status" value="1"/>
</dbReference>
<dbReference type="CDD" id="cd19608">
    <property type="entry name" value="GH113_mannanase-like"/>
    <property type="match status" value="1"/>
</dbReference>
<dbReference type="Proteomes" id="UP000528734">
    <property type="component" value="Unassembled WGS sequence"/>
</dbReference>
<dbReference type="GO" id="GO:0005576">
    <property type="term" value="C:extracellular region"/>
    <property type="evidence" value="ECO:0007669"/>
    <property type="project" value="UniProtKB-SubCell"/>
</dbReference>
<gene>
    <name evidence="3" type="ORF">HCN50_21045</name>
</gene>
<reference evidence="3 4" key="1">
    <citation type="submission" date="2020-03" db="EMBL/GenBank/DDBJ databases">
        <title>Bradyrhizobium diversity isolated from nodules of Muelleranthus trifoliolatus.</title>
        <authorList>
            <person name="Klepa M."/>
            <person name="Helene L."/>
            <person name="Hungria M."/>
        </authorList>
    </citation>
    <scope>NUCLEOTIDE SEQUENCE [LARGE SCALE GENOMIC DNA]</scope>
    <source>
        <strain evidence="3 4">WSM 1744</strain>
    </source>
</reference>